<feature type="compositionally biased region" description="Polar residues" evidence="1">
    <location>
        <begin position="398"/>
        <end position="407"/>
    </location>
</feature>
<gene>
    <name evidence="2" type="ORF">COCON_G00210040</name>
</gene>
<feature type="compositionally biased region" description="Polar residues" evidence="1">
    <location>
        <begin position="308"/>
        <end position="325"/>
    </location>
</feature>
<evidence type="ECO:0000313" key="3">
    <source>
        <dbReference type="Proteomes" id="UP001152803"/>
    </source>
</evidence>
<sequence length="549" mass="60014">MNMSPTHLPRTSSNAVAEGNSKINGLGPPTDSDTQEDNAIQACHMERSSSSLMQQTLQRALLFRCKSDTGPVSTGPGEKTSEDEETKPCPPIHPSLGLPRPTGPESTAPPLPPPDRSEQEQMPLYLEILPEESAASDVRRSPSLVTHKPEPPGPVHRTKSDPVPLFWKHVWFQLSLGQKAKLGAKLQKLNTSNRRPRPERPPPPNFTLNRGADRSPLQKEFTLGPSNGCDPPDGDSEAPPVDCDSEYENSLKLSGEDEKKPCTPLRLCRPLSPKSPNAPPPLPPTAGLDCSGSEPGDVHDYLVILPQESPTTQVSHLGRSTSFTLQPKPPAPMHHRTKSDSEPLSRKPAWFLLRLDQQKAKRGAKLQKRRTSDPPPRPERPPPPNFTLNRGADRPPLQKQTSISGPSNGCDPQDPPVDCDSEYEDNLICPALTRLSLSRPSGPGSSNAAPPLPPLAGLVRSASEPEPGPLDVETLPEETAATEVRPLERRTSLDTVKTNQPALVQRSKSASFPLLWKPARFQLSLDQQKANLGAKLQKRRHTCDQRRRP</sequence>
<feature type="compositionally biased region" description="Basic and acidic residues" evidence="1">
    <location>
        <begin position="370"/>
        <end position="380"/>
    </location>
</feature>
<dbReference type="AlphaFoldDB" id="A0A9Q1HPW6"/>
<reference evidence="2" key="1">
    <citation type="journal article" date="2023" name="Science">
        <title>Genome structures resolve the early diversification of teleost fishes.</title>
        <authorList>
            <person name="Parey E."/>
            <person name="Louis A."/>
            <person name="Montfort J."/>
            <person name="Bouchez O."/>
            <person name="Roques C."/>
            <person name="Iampietro C."/>
            <person name="Lluch J."/>
            <person name="Castinel A."/>
            <person name="Donnadieu C."/>
            <person name="Desvignes T."/>
            <person name="Floi Bucao C."/>
            <person name="Jouanno E."/>
            <person name="Wen M."/>
            <person name="Mejri S."/>
            <person name="Dirks R."/>
            <person name="Jansen H."/>
            <person name="Henkel C."/>
            <person name="Chen W.J."/>
            <person name="Zahm M."/>
            <person name="Cabau C."/>
            <person name="Klopp C."/>
            <person name="Thompson A.W."/>
            <person name="Robinson-Rechavi M."/>
            <person name="Braasch I."/>
            <person name="Lecointre G."/>
            <person name="Bobe J."/>
            <person name="Postlethwait J.H."/>
            <person name="Berthelot C."/>
            <person name="Roest Crollius H."/>
            <person name="Guiguen Y."/>
        </authorList>
    </citation>
    <scope>NUCLEOTIDE SEQUENCE</scope>
    <source>
        <strain evidence="2">Concon-B</strain>
    </source>
</reference>
<feature type="region of interest" description="Disordered" evidence="1">
    <location>
        <begin position="1"/>
        <end position="161"/>
    </location>
</feature>
<feature type="compositionally biased region" description="Low complexity" evidence="1">
    <location>
        <begin position="435"/>
        <end position="449"/>
    </location>
</feature>
<dbReference type="Proteomes" id="UP001152803">
    <property type="component" value="Unassembled WGS sequence"/>
</dbReference>
<feature type="region of interest" description="Disordered" evidence="1">
    <location>
        <begin position="179"/>
        <end position="423"/>
    </location>
</feature>
<protein>
    <submittedName>
        <fullName evidence="2">Uncharacterized protein</fullName>
    </submittedName>
</protein>
<keyword evidence="3" id="KW-1185">Reference proteome</keyword>
<feature type="compositionally biased region" description="Low complexity" evidence="1">
    <location>
        <begin position="179"/>
        <end position="189"/>
    </location>
</feature>
<dbReference type="EMBL" id="JAFJMO010000016">
    <property type="protein sequence ID" value="KAJ8254392.1"/>
    <property type="molecule type" value="Genomic_DNA"/>
</dbReference>
<accession>A0A9Q1HPW6</accession>
<evidence type="ECO:0000313" key="2">
    <source>
        <dbReference type="EMBL" id="KAJ8254392.1"/>
    </source>
</evidence>
<feature type="region of interest" description="Disordered" evidence="1">
    <location>
        <begin position="435"/>
        <end position="504"/>
    </location>
</feature>
<organism evidence="2 3">
    <name type="scientific">Conger conger</name>
    <name type="common">Conger eel</name>
    <name type="synonym">Muraena conger</name>
    <dbReference type="NCBI Taxonomy" id="82655"/>
    <lineage>
        <taxon>Eukaryota</taxon>
        <taxon>Metazoa</taxon>
        <taxon>Chordata</taxon>
        <taxon>Craniata</taxon>
        <taxon>Vertebrata</taxon>
        <taxon>Euteleostomi</taxon>
        <taxon>Actinopterygii</taxon>
        <taxon>Neopterygii</taxon>
        <taxon>Teleostei</taxon>
        <taxon>Anguilliformes</taxon>
        <taxon>Congridae</taxon>
        <taxon>Conger</taxon>
    </lineage>
</organism>
<feature type="compositionally biased region" description="Polar residues" evidence="1">
    <location>
        <begin position="1"/>
        <end position="15"/>
    </location>
</feature>
<feature type="compositionally biased region" description="Polar residues" evidence="1">
    <location>
        <begin position="48"/>
        <end position="58"/>
    </location>
</feature>
<comment type="caution">
    <text evidence="2">The sequence shown here is derived from an EMBL/GenBank/DDBJ whole genome shotgun (WGS) entry which is preliminary data.</text>
</comment>
<proteinExistence type="predicted"/>
<name>A0A9Q1HPW6_CONCO</name>
<feature type="compositionally biased region" description="Polar residues" evidence="1">
    <location>
        <begin position="493"/>
        <end position="504"/>
    </location>
</feature>
<evidence type="ECO:0000256" key="1">
    <source>
        <dbReference type="SAM" id="MobiDB-lite"/>
    </source>
</evidence>
<feature type="compositionally biased region" description="Basic residues" evidence="1">
    <location>
        <begin position="360"/>
        <end position="369"/>
    </location>
</feature>